<keyword evidence="3" id="KW-1185">Reference proteome</keyword>
<dbReference type="SUPFAM" id="SSF64182">
    <property type="entry name" value="DHH phosphoesterases"/>
    <property type="match status" value="1"/>
</dbReference>
<dbReference type="PANTHER" id="PTHR47618">
    <property type="entry name" value="BIFUNCTIONAL OLIGORIBONUCLEASE AND PAP PHOSPHATASE NRNA"/>
    <property type="match status" value="1"/>
</dbReference>
<dbReference type="InterPro" id="IPR051319">
    <property type="entry name" value="Oligoribo/pAp-PDE_c-di-AMP_PDE"/>
</dbReference>
<proteinExistence type="predicted"/>
<protein>
    <recommendedName>
        <fullName evidence="1">DDH domain-containing protein</fullName>
    </recommendedName>
</protein>
<dbReference type="InterPro" id="IPR001667">
    <property type="entry name" value="DDH_dom"/>
</dbReference>
<organism evidence="2 3">
    <name type="scientific">Uabimicrobium amorphum</name>
    <dbReference type="NCBI Taxonomy" id="2596890"/>
    <lineage>
        <taxon>Bacteria</taxon>
        <taxon>Pseudomonadati</taxon>
        <taxon>Planctomycetota</taxon>
        <taxon>Candidatus Uabimicrobiia</taxon>
        <taxon>Candidatus Uabimicrobiales</taxon>
        <taxon>Candidatus Uabimicrobiaceae</taxon>
        <taxon>Candidatus Uabimicrobium</taxon>
    </lineage>
</organism>
<sequence length="363" mass="40496">MTTKNGKTNKIATKSTTKTQQLQKIFTEKVKKVAIFIGNPDPDSIGAGLGMNLFIQRTCGAVCDLIYEGQVSHPQNKTLLNVLNIHFLNKDEVFGSDHPPLDEVYDKFVCVDHVPRERWCKELNMTAVIDHHKVNYNDSDFVDIRQVGSCCSIVLSYLLEAEIDFSQDDDGLLSKAVTAMLFGVKTDTLDLMSESVTDLDFDAYQHLVKYVSRSELEPIINYQLPAYYFDIRRVLEEEGNSITKGSFFVAGIGIITAARRDCLPMLADERVRMEGISTAIIFAVVDNYVEASIRSSNPAVDVNSFCKKVFGRDYAGGKLGAGAAKIPMGILAIDSLPADLKKEAWETYRKIIMTKVFRICDSE</sequence>
<dbReference type="Gene3D" id="3.90.1640.10">
    <property type="entry name" value="inorganic pyrophosphatase (n-terminal core)"/>
    <property type="match status" value="1"/>
</dbReference>
<dbReference type="PANTHER" id="PTHR47618:SF1">
    <property type="entry name" value="BIFUNCTIONAL OLIGORIBONUCLEASE AND PAP PHOSPHATASE NRNA"/>
    <property type="match status" value="1"/>
</dbReference>
<dbReference type="Proteomes" id="UP000326354">
    <property type="component" value="Chromosome"/>
</dbReference>
<dbReference type="Pfam" id="PF01368">
    <property type="entry name" value="DHH"/>
    <property type="match status" value="1"/>
</dbReference>
<evidence type="ECO:0000313" key="2">
    <source>
        <dbReference type="EMBL" id="BBM87641.1"/>
    </source>
</evidence>
<name>A0A5S9IUM5_UABAM</name>
<accession>A0A5S9IUM5</accession>
<dbReference type="InterPro" id="IPR038763">
    <property type="entry name" value="DHH_sf"/>
</dbReference>
<dbReference type="OrthoDB" id="9803668at2"/>
<dbReference type="EMBL" id="AP019860">
    <property type="protein sequence ID" value="BBM87641.1"/>
    <property type="molecule type" value="Genomic_DNA"/>
</dbReference>
<gene>
    <name evidence="2" type="ORF">UABAM_06053</name>
</gene>
<reference evidence="2 3" key="1">
    <citation type="submission" date="2019-08" db="EMBL/GenBank/DDBJ databases">
        <title>Complete genome sequence of Candidatus Uab amorphum.</title>
        <authorList>
            <person name="Shiratori T."/>
            <person name="Suzuki S."/>
            <person name="Kakizawa Y."/>
            <person name="Ishida K."/>
        </authorList>
    </citation>
    <scope>NUCLEOTIDE SEQUENCE [LARGE SCALE GENOMIC DNA]</scope>
    <source>
        <strain evidence="2 3">SRT547</strain>
    </source>
</reference>
<feature type="domain" description="DDH" evidence="1">
    <location>
        <begin position="34"/>
        <end position="183"/>
    </location>
</feature>
<dbReference type="KEGG" id="uam:UABAM_06053"/>
<evidence type="ECO:0000259" key="1">
    <source>
        <dbReference type="Pfam" id="PF01368"/>
    </source>
</evidence>
<evidence type="ECO:0000313" key="3">
    <source>
        <dbReference type="Proteomes" id="UP000326354"/>
    </source>
</evidence>
<dbReference type="AlphaFoldDB" id="A0A5S9IUM5"/>
<dbReference type="RefSeq" id="WP_151971649.1">
    <property type="nucleotide sequence ID" value="NZ_AP019860.1"/>
</dbReference>